<accession>A0A0E9RRK2</accession>
<sequence length="28" mass="2941">MSCRGAGAAVVLVRHRSRLLPTTTAEST</sequence>
<reference evidence="1" key="1">
    <citation type="submission" date="2014-11" db="EMBL/GenBank/DDBJ databases">
        <authorList>
            <person name="Amaro Gonzalez C."/>
        </authorList>
    </citation>
    <scope>NUCLEOTIDE SEQUENCE</scope>
</reference>
<dbReference type="EMBL" id="GBXM01076776">
    <property type="protein sequence ID" value="JAH31801.1"/>
    <property type="molecule type" value="Transcribed_RNA"/>
</dbReference>
<name>A0A0E9RRK2_ANGAN</name>
<evidence type="ECO:0000313" key="1">
    <source>
        <dbReference type="EMBL" id="JAH31801.1"/>
    </source>
</evidence>
<reference evidence="1" key="2">
    <citation type="journal article" date="2015" name="Fish Shellfish Immunol.">
        <title>Early steps in the European eel (Anguilla anguilla)-Vibrio vulnificus interaction in the gills: Role of the RtxA13 toxin.</title>
        <authorList>
            <person name="Callol A."/>
            <person name="Pajuelo D."/>
            <person name="Ebbesson L."/>
            <person name="Teles M."/>
            <person name="MacKenzie S."/>
            <person name="Amaro C."/>
        </authorList>
    </citation>
    <scope>NUCLEOTIDE SEQUENCE</scope>
</reference>
<organism evidence="1">
    <name type="scientific">Anguilla anguilla</name>
    <name type="common">European freshwater eel</name>
    <name type="synonym">Muraena anguilla</name>
    <dbReference type="NCBI Taxonomy" id="7936"/>
    <lineage>
        <taxon>Eukaryota</taxon>
        <taxon>Metazoa</taxon>
        <taxon>Chordata</taxon>
        <taxon>Craniata</taxon>
        <taxon>Vertebrata</taxon>
        <taxon>Euteleostomi</taxon>
        <taxon>Actinopterygii</taxon>
        <taxon>Neopterygii</taxon>
        <taxon>Teleostei</taxon>
        <taxon>Anguilliformes</taxon>
        <taxon>Anguillidae</taxon>
        <taxon>Anguilla</taxon>
    </lineage>
</organism>
<protein>
    <submittedName>
        <fullName evidence="1">Uncharacterized protein</fullName>
    </submittedName>
</protein>
<dbReference type="AlphaFoldDB" id="A0A0E9RRK2"/>
<proteinExistence type="predicted"/>